<gene>
    <name evidence="2" type="ORF">PXEA_LOCUS11604</name>
</gene>
<feature type="region of interest" description="Disordered" evidence="1">
    <location>
        <begin position="41"/>
        <end position="60"/>
    </location>
</feature>
<evidence type="ECO:0000313" key="3">
    <source>
        <dbReference type="Proteomes" id="UP000784294"/>
    </source>
</evidence>
<feature type="non-terminal residue" evidence="2">
    <location>
        <position position="60"/>
    </location>
</feature>
<name>A0A448WR65_9PLAT</name>
<protein>
    <submittedName>
        <fullName evidence="2">Uncharacterized protein</fullName>
    </submittedName>
</protein>
<reference evidence="2" key="1">
    <citation type="submission" date="2018-11" db="EMBL/GenBank/DDBJ databases">
        <authorList>
            <consortium name="Pathogen Informatics"/>
        </authorList>
    </citation>
    <scope>NUCLEOTIDE SEQUENCE</scope>
</reference>
<proteinExistence type="predicted"/>
<keyword evidence="3" id="KW-1185">Reference proteome</keyword>
<dbReference type="EMBL" id="CAAALY010035904">
    <property type="protein sequence ID" value="VEL18164.1"/>
    <property type="molecule type" value="Genomic_DNA"/>
</dbReference>
<organism evidence="2 3">
    <name type="scientific">Protopolystoma xenopodis</name>
    <dbReference type="NCBI Taxonomy" id="117903"/>
    <lineage>
        <taxon>Eukaryota</taxon>
        <taxon>Metazoa</taxon>
        <taxon>Spiralia</taxon>
        <taxon>Lophotrochozoa</taxon>
        <taxon>Platyhelminthes</taxon>
        <taxon>Monogenea</taxon>
        <taxon>Polyopisthocotylea</taxon>
        <taxon>Polystomatidea</taxon>
        <taxon>Polystomatidae</taxon>
        <taxon>Protopolystoma</taxon>
    </lineage>
</organism>
<dbReference type="AlphaFoldDB" id="A0A448WR65"/>
<evidence type="ECO:0000313" key="2">
    <source>
        <dbReference type="EMBL" id="VEL18164.1"/>
    </source>
</evidence>
<comment type="caution">
    <text evidence="2">The sequence shown here is derived from an EMBL/GenBank/DDBJ whole genome shotgun (WGS) entry which is preliminary data.</text>
</comment>
<sequence>MSYAKRCKHLIMGLEDSRLKDYILSHEIDLRARRFGGPSYVHTPTESELPMQGSDFGLPR</sequence>
<accession>A0A448WR65</accession>
<evidence type="ECO:0000256" key="1">
    <source>
        <dbReference type="SAM" id="MobiDB-lite"/>
    </source>
</evidence>
<dbReference type="Proteomes" id="UP000784294">
    <property type="component" value="Unassembled WGS sequence"/>
</dbReference>